<evidence type="ECO:0000313" key="1">
    <source>
        <dbReference type="EMBL" id="JAH51061.1"/>
    </source>
</evidence>
<name>A0A0E9TBT0_ANGAN</name>
<reference evidence="1" key="1">
    <citation type="submission" date="2014-11" db="EMBL/GenBank/DDBJ databases">
        <authorList>
            <person name="Amaro Gonzalez C."/>
        </authorList>
    </citation>
    <scope>NUCLEOTIDE SEQUENCE</scope>
</reference>
<sequence length="27" mass="3191">MLYCVIQPTRICEAMPCYPLNDFDILK</sequence>
<dbReference type="EMBL" id="GBXM01057516">
    <property type="protein sequence ID" value="JAH51061.1"/>
    <property type="molecule type" value="Transcribed_RNA"/>
</dbReference>
<protein>
    <submittedName>
        <fullName evidence="1">Uncharacterized protein</fullName>
    </submittedName>
</protein>
<accession>A0A0E9TBT0</accession>
<proteinExistence type="predicted"/>
<dbReference type="AlphaFoldDB" id="A0A0E9TBT0"/>
<reference evidence="1" key="2">
    <citation type="journal article" date="2015" name="Fish Shellfish Immunol.">
        <title>Early steps in the European eel (Anguilla anguilla)-Vibrio vulnificus interaction in the gills: Role of the RtxA13 toxin.</title>
        <authorList>
            <person name="Callol A."/>
            <person name="Pajuelo D."/>
            <person name="Ebbesson L."/>
            <person name="Teles M."/>
            <person name="MacKenzie S."/>
            <person name="Amaro C."/>
        </authorList>
    </citation>
    <scope>NUCLEOTIDE SEQUENCE</scope>
</reference>
<organism evidence="1">
    <name type="scientific">Anguilla anguilla</name>
    <name type="common">European freshwater eel</name>
    <name type="synonym">Muraena anguilla</name>
    <dbReference type="NCBI Taxonomy" id="7936"/>
    <lineage>
        <taxon>Eukaryota</taxon>
        <taxon>Metazoa</taxon>
        <taxon>Chordata</taxon>
        <taxon>Craniata</taxon>
        <taxon>Vertebrata</taxon>
        <taxon>Euteleostomi</taxon>
        <taxon>Actinopterygii</taxon>
        <taxon>Neopterygii</taxon>
        <taxon>Teleostei</taxon>
        <taxon>Anguilliformes</taxon>
        <taxon>Anguillidae</taxon>
        <taxon>Anguilla</taxon>
    </lineage>
</organism>